<keyword evidence="3" id="KW-1185">Reference proteome</keyword>
<comment type="caution">
    <text evidence="2">The sequence shown here is derived from an EMBL/GenBank/DDBJ whole genome shotgun (WGS) entry which is preliminary data.</text>
</comment>
<feature type="compositionally biased region" description="Basic and acidic residues" evidence="1">
    <location>
        <begin position="32"/>
        <end position="41"/>
    </location>
</feature>
<dbReference type="EMBL" id="VLKT01000009">
    <property type="protein sequence ID" value="TWI39635.1"/>
    <property type="molecule type" value="Genomic_DNA"/>
</dbReference>
<evidence type="ECO:0000313" key="3">
    <source>
        <dbReference type="Proteomes" id="UP000317122"/>
    </source>
</evidence>
<protein>
    <submittedName>
        <fullName evidence="2">Uncharacterized protein</fullName>
    </submittedName>
</protein>
<feature type="region of interest" description="Disordered" evidence="1">
    <location>
        <begin position="18"/>
        <end position="77"/>
    </location>
</feature>
<proteinExistence type="predicted"/>
<reference evidence="2 3" key="1">
    <citation type="journal article" date="2015" name="Stand. Genomic Sci.">
        <title>Genomic Encyclopedia of Bacterial and Archaeal Type Strains, Phase III: the genomes of soil and plant-associated and newly described type strains.</title>
        <authorList>
            <person name="Whitman W.B."/>
            <person name="Woyke T."/>
            <person name="Klenk H.P."/>
            <person name="Zhou Y."/>
            <person name="Lilburn T.G."/>
            <person name="Beck B.J."/>
            <person name="De Vos P."/>
            <person name="Vandamme P."/>
            <person name="Eisen J.A."/>
            <person name="Garrity G."/>
            <person name="Hugenholtz P."/>
            <person name="Kyrpides N.C."/>
        </authorList>
    </citation>
    <scope>NUCLEOTIDE SEQUENCE [LARGE SCALE GENOMIC DNA]</scope>
    <source>
        <strain evidence="2 3">CGMCC 1.2546</strain>
    </source>
</reference>
<accession>A0A562P5A4</accession>
<dbReference type="RefSeq" id="WP_240547045.1">
    <property type="nucleotide sequence ID" value="NZ_BSPF01000068.1"/>
</dbReference>
<organism evidence="2 3">
    <name type="scientific">Mesorhizobium tianshanense</name>
    <dbReference type="NCBI Taxonomy" id="39844"/>
    <lineage>
        <taxon>Bacteria</taxon>
        <taxon>Pseudomonadati</taxon>
        <taxon>Pseudomonadota</taxon>
        <taxon>Alphaproteobacteria</taxon>
        <taxon>Hyphomicrobiales</taxon>
        <taxon>Phyllobacteriaceae</taxon>
        <taxon>Mesorhizobium</taxon>
    </lineage>
</organism>
<sequence length="77" mass="8048">MVAKPNKRDVQAFCLKQYSSQSQLSAPGGGPADKRGGDHVLNKNGKKSTGRPDADPKTRKRLQTGSMGVTLPAPTGG</sequence>
<dbReference type="AlphaFoldDB" id="A0A562P5A4"/>
<gene>
    <name evidence="2" type="ORF">IQ26_01865</name>
</gene>
<evidence type="ECO:0000313" key="2">
    <source>
        <dbReference type="EMBL" id="TWI39635.1"/>
    </source>
</evidence>
<dbReference type="Proteomes" id="UP000317122">
    <property type="component" value="Unassembled WGS sequence"/>
</dbReference>
<name>A0A562P5A4_9HYPH</name>
<evidence type="ECO:0000256" key="1">
    <source>
        <dbReference type="SAM" id="MobiDB-lite"/>
    </source>
</evidence>